<dbReference type="AlphaFoldDB" id="A0AAD9GD57"/>
<evidence type="ECO:0000256" key="1">
    <source>
        <dbReference type="SAM" id="SignalP"/>
    </source>
</evidence>
<reference evidence="2" key="2">
    <citation type="submission" date="2021-05" db="EMBL/GenBank/DDBJ databases">
        <authorList>
            <person name="Pain A."/>
        </authorList>
    </citation>
    <scope>NUCLEOTIDE SEQUENCE</scope>
    <source>
        <strain evidence="2">1802A</strain>
    </source>
</reference>
<gene>
    <name evidence="2" type="ORF">X943_001365</name>
</gene>
<feature type="chain" id="PRO_5042087013" evidence="1">
    <location>
        <begin position="22"/>
        <end position="311"/>
    </location>
</feature>
<proteinExistence type="predicted"/>
<name>A0AAD9GD57_BABDI</name>
<feature type="signal peptide" evidence="1">
    <location>
        <begin position="1"/>
        <end position="21"/>
    </location>
</feature>
<keyword evidence="1" id="KW-0732">Signal</keyword>
<dbReference type="EMBL" id="JAHBMH010000044">
    <property type="protein sequence ID" value="KAK1936091.1"/>
    <property type="molecule type" value="Genomic_DNA"/>
</dbReference>
<protein>
    <submittedName>
        <fullName evidence="2">Uncharacterized protein</fullName>
    </submittedName>
</protein>
<dbReference type="Proteomes" id="UP001195914">
    <property type="component" value="Unassembled WGS sequence"/>
</dbReference>
<sequence length="311" mass="35545">MKDLFIVSGVIFFVVLRRIACQPSYDVIDGSTSMRYSSRSLNAPEFLRNSMAEIFRADGGLSAAPVDIDHYNMMVDADKECRANKIGRHVSAAYVVYMHKGFHTDAMLQASCPVMEKWRQVSNRLQDAARSIVKAFGMHGHRDIDVSYILLPYPGNAFNDSDAMSIGMEVDYLKNAGKYYDPIKLGVSSGQFQYIQPSPVMQRQWLTRELTPVCLHKIYGGWYQFGAVLFVTVPNEPNYRLYVYNELTATFVSEKEGRYHLLARALDNGVNDAWRDYPEWSSSGIRYDIRTYTWEKTGLYCWMTLRSSTGL</sequence>
<reference evidence="2" key="1">
    <citation type="journal article" date="2014" name="Nucleic Acids Res.">
        <title>The evolutionary dynamics of variant antigen genes in Babesia reveal a history of genomic innovation underlying host-parasite interaction.</title>
        <authorList>
            <person name="Jackson A.P."/>
            <person name="Otto T.D."/>
            <person name="Darby A."/>
            <person name="Ramaprasad A."/>
            <person name="Xia D."/>
            <person name="Echaide I.E."/>
            <person name="Farber M."/>
            <person name="Gahlot S."/>
            <person name="Gamble J."/>
            <person name="Gupta D."/>
            <person name="Gupta Y."/>
            <person name="Jackson L."/>
            <person name="Malandrin L."/>
            <person name="Malas T.B."/>
            <person name="Moussa E."/>
            <person name="Nair M."/>
            <person name="Reid A.J."/>
            <person name="Sanders M."/>
            <person name="Sharma J."/>
            <person name="Tracey A."/>
            <person name="Quail M.A."/>
            <person name="Weir W."/>
            <person name="Wastling J.M."/>
            <person name="Hall N."/>
            <person name="Willadsen P."/>
            <person name="Lingelbach K."/>
            <person name="Shiels B."/>
            <person name="Tait A."/>
            <person name="Berriman M."/>
            <person name="Allred D.R."/>
            <person name="Pain A."/>
        </authorList>
    </citation>
    <scope>NUCLEOTIDE SEQUENCE</scope>
    <source>
        <strain evidence="2">1802A</strain>
    </source>
</reference>
<evidence type="ECO:0000313" key="3">
    <source>
        <dbReference type="Proteomes" id="UP001195914"/>
    </source>
</evidence>
<evidence type="ECO:0000313" key="2">
    <source>
        <dbReference type="EMBL" id="KAK1936091.1"/>
    </source>
</evidence>
<comment type="caution">
    <text evidence="2">The sequence shown here is derived from an EMBL/GenBank/DDBJ whole genome shotgun (WGS) entry which is preliminary data.</text>
</comment>
<organism evidence="2 3">
    <name type="scientific">Babesia divergens</name>
    <dbReference type="NCBI Taxonomy" id="32595"/>
    <lineage>
        <taxon>Eukaryota</taxon>
        <taxon>Sar</taxon>
        <taxon>Alveolata</taxon>
        <taxon>Apicomplexa</taxon>
        <taxon>Aconoidasida</taxon>
        <taxon>Piroplasmida</taxon>
        <taxon>Babesiidae</taxon>
        <taxon>Babesia</taxon>
    </lineage>
</organism>
<accession>A0AAD9GD57</accession>
<keyword evidence="3" id="KW-1185">Reference proteome</keyword>